<evidence type="ECO:0000256" key="6">
    <source>
        <dbReference type="ARBA" id="ARBA00022581"/>
    </source>
</evidence>
<keyword evidence="7" id="KW-1090">Inhibition of host innate immune response by virus</keyword>
<evidence type="ECO:0000256" key="4">
    <source>
        <dbReference type="ARBA" id="ARBA00011204"/>
    </source>
</evidence>
<feature type="compositionally biased region" description="Low complexity" evidence="13">
    <location>
        <begin position="269"/>
        <end position="284"/>
    </location>
</feature>
<dbReference type="GO" id="GO:0005783">
    <property type="term" value="C:endoplasmic reticulum"/>
    <property type="evidence" value="ECO:0007669"/>
    <property type="project" value="TreeGrafter"/>
</dbReference>
<feature type="region of interest" description="Disordered" evidence="13">
    <location>
        <begin position="1"/>
        <end position="20"/>
    </location>
</feature>
<reference evidence="16" key="3">
    <citation type="submission" date="2015-06" db="UniProtKB">
        <authorList>
            <consortium name="EnsemblMetazoa"/>
        </authorList>
    </citation>
    <scope>IDENTIFICATION</scope>
</reference>
<feature type="region of interest" description="Disordered" evidence="13">
    <location>
        <begin position="381"/>
        <end position="405"/>
    </location>
</feature>
<keyword evidence="10" id="KW-0922">Interferon antiviral system evasion</keyword>
<gene>
    <name evidence="15" type="ORF">CAPTEDRAFT_197933</name>
</gene>
<evidence type="ECO:0000256" key="3">
    <source>
        <dbReference type="ARBA" id="ARBA00010161"/>
    </source>
</evidence>
<dbReference type="PANTHER" id="PTHR16489">
    <property type="entry name" value="GH11727P"/>
    <property type="match status" value="1"/>
</dbReference>
<dbReference type="PANTHER" id="PTHR16489:SF12">
    <property type="entry name" value="GH11727P"/>
    <property type="match status" value="1"/>
</dbReference>
<proteinExistence type="inferred from homology"/>
<dbReference type="GO" id="GO:0039502">
    <property type="term" value="P:symbiont-mediated suppression of host type I interferon-mediated signaling pathway"/>
    <property type="evidence" value="ECO:0007669"/>
    <property type="project" value="UniProtKB-KW"/>
</dbReference>
<dbReference type="OrthoDB" id="5976067at2759"/>
<dbReference type="HOGENOM" id="CLU_496305_0_0_1"/>
<evidence type="ECO:0000256" key="5">
    <source>
        <dbReference type="ARBA" id="ARBA00019072"/>
    </source>
</evidence>
<name>R7U6B5_CAPTE</name>
<dbReference type="EnsemblMetazoa" id="CapteT197933">
    <property type="protein sequence ID" value="CapteP197933"/>
    <property type="gene ID" value="CapteG197933"/>
</dbReference>
<evidence type="ECO:0000259" key="14">
    <source>
        <dbReference type="Pfam" id="PF10488"/>
    </source>
</evidence>
<evidence type="ECO:0000313" key="17">
    <source>
        <dbReference type="Proteomes" id="UP000014760"/>
    </source>
</evidence>
<dbReference type="InterPro" id="IPR051254">
    <property type="entry name" value="PPP1R15"/>
</dbReference>
<evidence type="ECO:0000256" key="8">
    <source>
        <dbReference type="ARBA" id="ARBA00022830"/>
    </source>
</evidence>
<dbReference type="GO" id="GO:0000164">
    <property type="term" value="C:protein phosphatase type 1 complex"/>
    <property type="evidence" value="ECO:0007669"/>
    <property type="project" value="TreeGrafter"/>
</dbReference>
<feature type="domain" description="Protein phosphatase 1 regulatory subunit 15A/B C-terminal" evidence="14">
    <location>
        <begin position="502"/>
        <end position="541"/>
    </location>
</feature>
<dbReference type="GO" id="GO:0019888">
    <property type="term" value="F:protein phosphatase regulator activity"/>
    <property type="evidence" value="ECO:0007669"/>
    <property type="project" value="TreeGrafter"/>
</dbReference>
<evidence type="ECO:0000256" key="1">
    <source>
        <dbReference type="ARBA" id="ARBA00003756"/>
    </source>
</evidence>
<comment type="similarity">
    <text evidence="2">Belongs to the asfivirus DP71L family.</text>
</comment>
<evidence type="ECO:0000256" key="2">
    <source>
        <dbReference type="ARBA" id="ARBA00007512"/>
    </source>
</evidence>
<keyword evidence="17" id="KW-1185">Reference proteome</keyword>
<evidence type="ECO:0000313" key="15">
    <source>
        <dbReference type="EMBL" id="ELU01514.1"/>
    </source>
</evidence>
<evidence type="ECO:0000313" key="16">
    <source>
        <dbReference type="EnsemblMetazoa" id="CapteP197933"/>
    </source>
</evidence>
<comment type="function">
    <text evidence="1">Interacts with the host phosphatase PP1 catalytic subunit (PPP1CB) and recruits it to dephosphorylate EIF2S1/eIF2alpha and therefore restores the host translation that has been shut-down by the host. Also inhibits the EIF2S1/eIF2alpha-ATF4-DDIT3/CHOP pathway.</text>
</comment>
<feature type="compositionally biased region" description="Acidic residues" evidence="13">
    <location>
        <begin position="381"/>
        <end position="402"/>
    </location>
</feature>
<comment type="similarity">
    <text evidence="3">Belongs to the PPP1R15 family.</text>
</comment>
<dbReference type="GO" id="GO:0051246">
    <property type="term" value="P:regulation of protein metabolic process"/>
    <property type="evidence" value="ECO:0007669"/>
    <property type="project" value="UniProtKB-ARBA"/>
</dbReference>
<feature type="region of interest" description="Disordered" evidence="13">
    <location>
        <begin position="249"/>
        <end position="286"/>
    </location>
</feature>
<dbReference type="GO" id="GO:0034976">
    <property type="term" value="P:response to endoplasmic reticulum stress"/>
    <property type="evidence" value="ECO:0007669"/>
    <property type="project" value="TreeGrafter"/>
</dbReference>
<keyword evidence="11" id="KW-0899">Viral immunoevasion</keyword>
<accession>R7U6B5</accession>
<keyword evidence="6" id="KW-0945">Host-virus interaction</keyword>
<dbReference type="EMBL" id="AMQN01001733">
    <property type="status" value="NOT_ANNOTATED_CDS"/>
    <property type="molecule type" value="Genomic_DNA"/>
</dbReference>
<sequence>MESPISPTKPHFIRLDSTGESPDFEDSLITPSQKINCKPSQEFCSPMQKVQPMFRPCVNIFSFDQYYKTNPEFLSNFQYKVPRQQSGTWFYPSRSEIRMDDFNLFKKTSQPLNPNATPFFPRNYHQNEAGESKPDMDVKALVEDVSTATRNAKIDCEDGSAVELDGCPHGSACDSTADQSIVFEERPSTCDDSVLVNGATVCDSSADQSILFEEPPTNFEAEDSFDMDFVDGQDDSILFEDCAHRKRTESTDSDNSSIVWSEGSDNEVSQSSASSTPNSTPTSAHQMSFTFSPRMESSPSPFSLLVECKSHKRGKKSAEVSVQFLDQSSSDVEFGSPAGHMSFFVKPETPEQGSPLTVHVSPSKANAPDKKLAMNVLIQNEDDEAESEDESEWDEADDDGDFSWDKQGPICGLISDSTNQFGFQFTILPDGVSDSEAAEAFEDPFPKSETVIEANRKWSQVYNDSLPAKEHTPSSISFAKGDLLFAVTVDSADPKLCQAYAEARKGEWEMFARDRSRFASRVQSLEKIISPILSEEHRQHIRQSMEVHS</sequence>
<dbReference type="Pfam" id="PF10488">
    <property type="entry name" value="PP1c_bdg"/>
    <property type="match status" value="1"/>
</dbReference>
<evidence type="ECO:0000256" key="11">
    <source>
        <dbReference type="ARBA" id="ARBA00023280"/>
    </source>
</evidence>
<organism evidence="15">
    <name type="scientific">Capitella teleta</name>
    <name type="common">Polychaete worm</name>
    <dbReference type="NCBI Taxonomy" id="283909"/>
    <lineage>
        <taxon>Eukaryota</taxon>
        <taxon>Metazoa</taxon>
        <taxon>Spiralia</taxon>
        <taxon>Lophotrochozoa</taxon>
        <taxon>Annelida</taxon>
        <taxon>Polychaeta</taxon>
        <taxon>Sedentaria</taxon>
        <taxon>Scolecida</taxon>
        <taxon>Capitellidae</taxon>
        <taxon>Capitella</taxon>
    </lineage>
</organism>
<dbReference type="EMBL" id="KB305005">
    <property type="protein sequence ID" value="ELU01514.1"/>
    <property type="molecule type" value="Genomic_DNA"/>
</dbReference>
<keyword evidence="8" id="KW-1114">Inhibition of host interferon signaling pathway by virus</keyword>
<evidence type="ECO:0000256" key="9">
    <source>
        <dbReference type="ARBA" id="ARBA00022921"/>
    </source>
</evidence>
<dbReference type="Proteomes" id="UP000014760">
    <property type="component" value="Unassembled WGS sequence"/>
</dbReference>
<reference evidence="17" key="1">
    <citation type="submission" date="2012-12" db="EMBL/GenBank/DDBJ databases">
        <authorList>
            <person name="Hellsten U."/>
            <person name="Grimwood J."/>
            <person name="Chapman J.A."/>
            <person name="Shapiro H."/>
            <person name="Aerts A."/>
            <person name="Otillar R.P."/>
            <person name="Terry A.Y."/>
            <person name="Boore J.L."/>
            <person name="Simakov O."/>
            <person name="Marletaz F."/>
            <person name="Cho S.-J."/>
            <person name="Edsinger-Gonzales E."/>
            <person name="Havlak P."/>
            <person name="Kuo D.-H."/>
            <person name="Larsson T."/>
            <person name="Lv J."/>
            <person name="Arendt D."/>
            <person name="Savage R."/>
            <person name="Osoegawa K."/>
            <person name="de Jong P."/>
            <person name="Lindberg D.R."/>
            <person name="Seaver E.C."/>
            <person name="Weisblat D.A."/>
            <person name="Putnam N.H."/>
            <person name="Grigoriev I.V."/>
            <person name="Rokhsar D.S."/>
        </authorList>
    </citation>
    <scope>NUCLEOTIDE SEQUENCE</scope>
    <source>
        <strain evidence="17">I ESC-2004</strain>
    </source>
</reference>
<protein>
    <recommendedName>
        <fullName evidence="5">Protein DP71L</fullName>
    </recommendedName>
    <alternativeName>
        <fullName evidence="12">MyD116 homolog</fullName>
    </alternativeName>
</protein>
<evidence type="ECO:0000256" key="13">
    <source>
        <dbReference type="SAM" id="MobiDB-lite"/>
    </source>
</evidence>
<evidence type="ECO:0000256" key="10">
    <source>
        <dbReference type="ARBA" id="ARBA00023258"/>
    </source>
</evidence>
<keyword evidence="9" id="KW-0426">Late protein</keyword>
<dbReference type="STRING" id="283909.R7U6B5"/>
<dbReference type="AlphaFoldDB" id="R7U6B5"/>
<evidence type="ECO:0000256" key="12">
    <source>
        <dbReference type="ARBA" id="ARBA00031298"/>
    </source>
</evidence>
<reference evidence="15 17" key="2">
    <citation type="journal article" date="2013" name="Nature">
        <title>Insights into bilaterian evolution from three spiralian genomes.</title>
        <authorList>
            <person name="Simakov O."/>
            <person name="Marletaz F."/>
            <person name="Cho S.J."/>
            <person name="Edsinger-Gonzales E."/>
            <person name="Havlak P."/>
            <person name="Hellsten U."/>
            <person name="Kuo D.H."/>
            <person name="Larsson T."/>
            <person name="Lv J."/>
            <person name="Arendt D."/>
            <person name="Savage R."/>
            <person name="Osoegawa K."/>
            <person name="de Jong P."/>
            <person name="Grimwood J."/>
            <person name="Chapman J.A."/>
            <person name="Shapiro H."/>
            <person name="Aerts A."/>
            <person name="Otillar R.P."/>
            <person name="Terry A.Y."/>
            <person name="Boore J.L."/>
            <person name="Grigoriev I.V."/>
            <person name="Lindberg D.R."/>
            <person name="Seaver E.C."/>
            <person name="Weisblat D.A."/>
            <person name="Putnam N.H."/>
            <person name="Rokhsar D.S."/>
        </authorList>
    </citation>
    <scope>NUCLEOTIDE SEQUENCE</scope>
    <source>
        <strain evidence="15 17">I ESC-2004</strain>
    </source>
</reference>
<dbReference type="InterPro" id="IPR019523">
    <property type="entry name" value="Prot_Pase1_reg-su15A/B_C"/>
</dbReference>
<evidence type="ECO:0000256" key="7">
    <source>
        <dbReference type="ARBA" id="ARBA00022632"/>
    </source>
</evidence>
<comment type="subunit">
    <text evidence="4">Interacts (via C-terminus) with host PPP1CB.</text>
</comment>